<dbReference type="GO" id="GO:0016811">
    <property type="term" value="F:hydrolase activity, acting on carbon-nitrogen (but not peptide) bonds, in linear amides"/>
    <property type="evidence" value="ECO:0007669"/>
    <property type="project" value="TreeGrafter"/>
</dbReference>
<organism evidence="6 7">
    <name type="scientific">Nonomuraea jiangxiensis</name>
    <dbReference type="NCBI Taxonomy" id="633440"/>
    <lineage>
        <taxon>Bacteria</taxon>
        <taxon>Bacillati</taxon>
        <taxon>Actinomycetota</taxon>
        <taxon>Actinomycetes</taxon>
        <taxon>Streptosporangiales</taxon>
        <taxon>Streptosporangiaceae</taxon>
        <taxon>Nonomuraea</taxon>
    </lineage>
</organism>
<dbReference type="RefSeq" id="WP_090931666.1">
    <property type="nucleotide sequence ID" value="NZ_FNDJ01000006.1"/>
</dbReference>
<evidence type="ECO:0000256" key="1">
    <source>
        <dbReference type="ARBA" id="ARBA00001947"/>
    </source>
</evidence>
<dbReference type="Pfam" id="PF02633">
    <property type="entry name" value="Creatininase"/>
    <property type="match status" value="1"/>
</dbReference>
<comment type="cofactor">
    <cofactor evidence="1">
        <name>Zn(2+)</name>
        <dbReference type="ChEBI" id="CHEBI:29105"/>
    </cofactor>
</comment>
<dbReference type="PANTHER" id="PTHR35005">
    <property type="entry name" value="3-DEHYDRO-SCYLLO-INOSOSE HYDROLASE"/>
    <property type="match status" value="1"/>
</dbReference>
<evidence type="ECO:0000256" key="3">
    <source>
        <dbReference type="ARBA" id="ARBA00022801"/>
    </source>
</evidence>
<evidence type="ECO:0000313" key="7">
    <source>
        <dbReference type="Proteomes" id="UP000199202"/>
    </source>
</evidence>
<comment type="similarity">
    <text evidence="5">Belongs to the creatininase superfamily.</text>
</comment>
<gene>
    <name evidence="6" type="ORF">SAMN05421869_106234</name>
</gene>
<dbReference type="SUPFAM" id="SSF102215">
    <property type="entry name" value="Creatininase"/>
    <property type="match status" value="1"/>
</dbReference>
<keyword evidence="7" id="KW-1185">Reference proteome</keyword>
<dbReference type="InterPro" id="IPR003785">
    <property type="entry name" value="Creatininase/forma_Hydrolase"/>
</dbReference>
<dbReference type="Gene3D" id="3.40.50.10310">
    <property type="entry name" value="Creatininase"/>
    <property type="match status" value="1"/>
</dbReference>
<reference evidence="6 7" key="1">
    <citation type="submission" date="2016-10" db="EMBL/GenBank/DDBJ databases">
        <authorList>
            <person name="de Groot N.N."/>
        </authorList>
    </citation>
    <scope>NUCLEOTIDE SEQUENCE [LARGE SCALE GENOMIC DNA]</scope>
    <source>
        <strain evidence="6 7">CGMCC 4.6533</strain>
    </source>
</reference>
<sequence length="237" mass="26021">MRVFDSNWMQIADYLERDDRVVLPVGSTEQHGYLSLGTDALLAERVSVEAAEPLGVPVLPVLPFGMAPYFTAYPGTMSLRMSTYIEVVRDLLDCLAGQGFRRIAVINGHGGNAPVAGLIREWINRPGADRVQVLFHSWYNAPKTAAAASRFDEDQYHGSWLENFAWTRVAGVEIPGGAAPVIDRAKAGNLTAEEMRAQSPDGSLGGAYQRSDEDMQLVWDAGVAEVRELLEKGWLDQ</sequence>
<dbReference type="GO" id="GO:0046872">
    <property type="term" value="F:metal ion binding"/>
    <property type="evidence" value="ECO:0007669"/>
    <property type="project" value="UniProtKB-KW"/>
</dbReference>
<dbReference type="OrthoDB" id="9801445at2"/>
<protein>
    <submittedName>
        <fullName evidence="6">Creatinine amidohydrolase</fullName>
    </submittedName>
</protein>
<dbReference type="AlphaFoldDB" id="A0A1G8LXB9"/>
<evidence type="ECO:0000313" key="6">
    <source>
        <dbReference type="EMBL" id="SDI60318.1"/>
    </source>
</evidence>
<proteinExistence type="inferred from homology"/>
<dbReference type="Proteomes" id="UP000199202">
    <property type="component" value="Unassembled WGS sequence"/>
</dbReference>
<name>A0A1G8LXB9_9ACTN</name>
<keyword evidence="4" id="KW-0862">Zinc</keyword>
<dbReference type="GO" id="GO:0009231">
    <property type="term" value="P:riboflavin biosynthetic process"/>
    <property type="evidence" value="ECO:0007669"/>
    <property type="project" value="TreeGrafter"/>
</dbReference>
<accession>A0A1G8LXB9</accession>
<dbReference type="EMBL" id="FNDJ01000006">
    <property type="protein sequence ID" value="SDI60318.1"/>
    <property type="molecule type" value="Genomic_DNA"/>
</dbReference>
<evidence type="ECO:0000256" key="5">
    <source>
        <dbReference type="ARBA" id="ARBA00024029"/>
    </source>
</evidence>
<keyword evidence="3 6" id="KW-0378">Hydrolase</keyword>
<keyword evidence="2" id="KW-0479">Metal-binding</keyword>
<evidence type="ECO:0000256" key="4">
    <source>
        <dbReference type="ARBA" id="ARBA00022833"/>
    </source>
</evidence>
<evidence type="ECO:0000256" key="2">
    <source>
        <dbReference type="ARBA" id="ARBA00022723"/>
    </source>
</evidence>
<dbReference type="STRING" id="633440.SAMN05421869_106234"/>
<dbReference type="PANTHER" id="PTHR35005:SF1">
    <property type="entry name" value="2-AMINO-5-FORMYLAMINO-6-RIBOSYLAMINOPYRIMIDIN-4(3H)-ONE 5'-MONOPHOSPHATE DEFORMYLASE"/>
    <property type="match status" value="1"/>
</dbReference>
<dbReference type="InterPro" id="IPR024087">
    <property type="entry name" value="Creatininase-like_sf"/>
</dbReference>